<protein>
    <submittedName>
        <fullName evidence="1">Uncharacterized protein</fullName>
    </submittedName>
</protein>
<name>A0A4P8YQ54_9ENTR</name>
<organism evidence="1 2">
    <name type="scientific">Jejubacter calystegiae</name>
    <dbReference type="NCBI Taxonomy" id="2579935"/>
    <lineage>
        <taxon>Bacteria</taxon>
        <taxon>Pseudomonadati</taxon>
        <taxon>Pseudomonadota</taxon>
        <taxon>Gammaproteobacteria</taxon>
        <taxon>Enterobacterales</taxon>
        <taxon>Enterobacteriaceae</taxon>
        <taxon>Jejubacter</taxon>
    </lineage>
</organism>
<reference evidence="1 2" key="1">
    <citation type="submission" date="2019-05" db="EMBL/GenBank/DDBJ databases">
        <title>Complete genome sequence of Izhakiella calystegiae KSNA2, an endophyte isolated from beach morning glory (Calystegia soldanella).</title>
        <authorList>
            <person name="Jiang L."/>
            <person name="Jeong J.C."/>
            <person name="Kim C.Y."/>
            <person name="Kim D.H."/>
            <person name="Kim S.W."/>
            <person name="Lee j."/>
        </authorList>
    </citation>
    <scope>NUCLEOTIDE SEQUENCE [LARGE SCALE GENOMIC DNA]</scope>
    <source>
        <strain evidence="1 2">KSNA2</strain>
    </source>
</reference>
<accession>A0A4P8YQ54</accession>
<dbReference type="AlphaFoldDB" id="A0A4P8YQ54"/>
<dbReference type="KEGG" id="izh:FEM41_22635"/>
<sequence>MVAIMESQRRYILINELRERACGICKKTNLNEMIMIHEMMLSTFYTRKPLFYKVLFKHHRFYVCSTILAIYYRNKSSATLKQVKHFILKRKNLMSASALNALLIQLRVSGRLETCRRNDNRRESLYSPSTSLLQEAFELIQSMLKPYEILNSTVSLHYARNAENFIPHFLLRYSDYILNYITIVDILPEVALFIEKDAGHMIMLIIYREYVQQNSRCIMLSSKKIAQYGHVSRSHVCNVLREAQEKGYLKIQNNLSILLSEKFISLFRLYFSIYMALVLYATDEKTH</sequence>
<dbReference type="RefSeq" id="WP_138098697.1">
    <property type="nucleotide sequence ID" value="NZ_CP040428.1"/>
</dbReference>
<evidence type="ECO:0000313" key="2">
    <source>
        <dbReference type="Proteomes" id="UP000302163"/>
    </source>
</evidence>
<gene>
    <name evidence="1" type="ORF">FEM41_22635</name>
</gene>
<dbReference type="OrthoDB" id="6516106at2"/>
<evidence type="ECO:0000313" key="1">
    <source>
        <dbReference type="EMBL" id="QCT22246.1"/>
    </source>
</evidence>
<keyword evidence="2" id="KW-1185">Reference proteome</keyword>
<dbReference type="EMBL" id="CP040428">
    <property type="protein sequence ID" value="QCT22246.1"/>
    <property type="molecule type" value="Genomic_DNA"/>
</dbReference>
<dbReference type="Proteomes" id="UP000302163">
    <property type="component" value="Chromosome"/>
</dbReference>
<proteinExistence type="predicted"/>